<organism evidence="1 2">
    <name type="scientific">Willisornis vidua</name>
    <name type="common">Xingu scale-backed antbird</name>
    <dbReference type="NCBI Taxonomy" id="1566151"/>
    <lineage>
        <taxon>Eukaryota</taxon>
        <taxon>Metazoa</taxon>
        <taxon>Chordata</taxon>
        <taxon>Craniata</taxon>
        <taxon>Vertebrata</taxon>
        <taxon>Euteleostomi</taxon>
        <taxon>Archelosauria</taxon>
        <taxon>Archosauria</taxon>
        <taxon>Dinosauria</taxon>
        <taxon>Saurischia</taxon>
        <taxon>Theropoda</taxon>
        <taxon>Coelurosauria</taxon>
        <taxon>Aves</taxon>
        <taxon>Neognathae</taxon>
        <taxon>Neoaves</taxon>
        <taxon>Telluraves</taxon>
        <taxon>Australaves</taxon>
        <taxon>Passeriformes</taxon>
        <taxon>Thamnophilidae</taxon>
        <taxon>Willisornis</taxon>
    </lineage>
</organism>
<protein>
    <submittedName>
        <fullName evidence="1">Uncharacterized protein</fullName>
    </submittedName>
</protein>
<dbReference type="Proteomes" id="UP001145742">
    <property type="component" value="Unassembled WGS sequence"/>
</dbReference>
<accession>A0ABQ9DTP6</accession>
<evidence type="ECO:0000313" key="2">
    <source>
        <dbReference type="Proteomes" id="UP001145742"/>
    </source>
</evidence>
<gene>
    <name evidence="1" type="ORF">WISP_22667</name>
</gene>
<reference evidence="1" key="1">
    <citation type="submission" date="2019-10" db="EMBL/GenBank/DDBJ databases">
        <authorList>
            <person name="Soares A.E.R."/>
            <person name="Aleixo A."/>
            <person name="Schneider P."/>
            <person name="Miyaki C.Y."/>
            <person name="Schneider M.P."/>
            <person name="Mello C."/>
            <person name="Vasconcelos A.T.R."/>
        </authorList>
    </citation>
    <scope>NUCLEOTIDE SEQUENCE</scope>
    <source>
        <tissue evidence="1">Muscle</tissue>
    </source>
</reference>
<proteinExistence type="predicted"/>
<evidence type="ECO:0000313" key="1">
    <source>
        <dbReference type="EMBL" id="KAJ7425653.1"/>
    </source>
</evidence>
<keyword evidence="2" id="KW-1185">Reference proteome</keyword>
<name>A0ABQ9DTP6_9PASS</name>
<dbReference type="EMBL" id="WHWB01032455">
    <property type="protein sequence ID" value="KAJ7425653.1"/>
    <property type="molecule type" value="Genomic_DNA"/>
</dbReference>
<comment type="caution">
    <text evidence="1">The sequence shown here is derived from an EMBL/GenBank/DDBJ whole genome shotgun (WGS) entry which is preliminary data.</text>
</comment>
<sequence>MCRDNQGSSDRRAALNQFIPQPVLIPVPSTQVQHLALGFIKSHKIHMGPLLELVQVPLDGISSFREKADLLNTFLSSVFTAKASPWESLAQKTRVKVWQKADFPFIENSDEGPECLLGKFPEDTKLGGVANIPKCCAEGPWQIGEMGGEELPEIQQRQMQVLHLVKNNATCQYKLGTSLLKNSSEEKNLVVMVDNKLSISQQCVLVAK</sequence>